<proteinExistence type="predicted"/>
<reference evidence="3" key="1">
    <citation type="journal article" date="2011" name="Proc. Natl. Acad. Sci. U.S.A.">
        <title>Obligate biotrophy features unraveled by the genomic analysis of rust fungi.</title>
        <authorList>
            <person name="Duplessis S."/>
            <person name="Cuomo C.A."/>
            <person name="Lin Y.-C."/>
            <person name="Aerts A."/>
            <person name="Tisserant E."/>
            <person name="Veneault-Fourrey C."/>
            <person name="Joly D.L."/>
            <person name="Hacquard S."/>
            <person name="Amselem J."/>
            <person name="Cantarel B.L."/>
            <person name="Chiu R."/>
            <person name="Coutinho P.M."/>
            <person name="Feau N."/>
            <person name="Field M."/>
            <person name="Frey P."/>
            <person name="Gelhaye E."/>
            <person name="Goldberg J."/>
            <person name="Grabherr M.G."/>
            <person name="Kodira C.D."/>
            <person name="Kohler A."/>
            <person name="Kuees U."/>
            <person name="Lindquist E.A."/>
            <person name="Lucas S.M."/>
            <person name="Mago R."/>
            <person name="Mauceli E."/>
            <person name="Morin E."/>
            <person name="Murat C."/>
            <person name="Pangilinan J.L."/>
            <person name="Park R."/>
            <person name="Pearson M."/>
            <person name="Quesneville H."/>
            <person name="Rouhier N."/>
            <person name="Sakthikumar S."/>
            <person name="Salamov A.A."/>
            <person name="Schmutz J."/>
            <person name="Selles B."/>
            <person name="Shapiro H."/>
            <person name="Tanguay P."/>
            <person name="Tuskan G.A."/>
            <person name="Henrissat B."/>
            <person name="Van de Peer Y."/>
            <person name="Rouze P."/>
            <person name="Ellis J.G."/>
            <person name="Dodds P.N."/>
            <person name="Schein J.E."/>
            <person name="Zhong S."/>
            <person name="Hamelin R.C."/>
            <person name="Grigoriev I.V."/>
            <person name="Szabo L.J."/>
            <person name="Martin F."/>
        </authorList>
    </citation>
    <scope>NUCLEOTIDE SEQUENCE [LARGE SCALE GENOMIC DNA]</scope>
    <source>
        <strain evidence="3">98AG31 / pathotype 3-4-7</strain>
    </source>
</reference>
<dbReference type="Proteomes" id="UP000001072">
    <property type="component" value="Unassembled WGS sequence"/>
</dbReference>
<feature type="compositionally biased region" description="Polar residues" evidence="1">
    <location>
        <begin position="61"/>
        <end position="81"/>
    </location>
</feature>
<dbReference type="VEuPathDB" id="FungiDB:MELLADRAFT_114264"/>
<dbReference type="RefSeq" id="XP_007419199.1">
    <property type="nucleotide sequence ID" value="XM_007419137.1"/>
</dbReference>
<dbReference type="InParanoid" id="F4SCU6"/>
<organism evidence="3">
    <name type="scientific">Melampsora larici-populina (strain 98AG31 / pathotype 3-4-7)</name>
    <name type="common">Poplar leaf rust fungus</name>
    <dbReference type="NCBI Taxonomy" id="747676"/>
    <lineage>
        <taxon>Eukaryota</taxon>
        <taxon>Fungi</taxon>
        <taxon>Dikarya</taxon>
        <taxon>Basidiomycota</taxon>
        <taxon>Pucciniomycotina</taxon>
        <taxon>Pucciniomycetes</taxon>
        <taxon>Pucciniales</taxon>
        <taxon>Melampsoraceae</taxon>
        <taxon>Melampsora</taxon>
    </lineage>
</organism>
<dbReference type="GeneID" id="18925277"/>
<name>F4SCU6_MELLP</name>
<dbReference type="HOGENOM" id="CLU_1644102_0_0_1"/>
<protein>
    <submittedName>
        <fullName evidence="2">Uncharacterized protein</fullName>
    </submittedName>
</protein>
<dbReference type="EMBL" id="GL883222">
    <property type="protein sequence ID" value="EGF97527.1"/>
    <property type="molecule type" value="Genomic_DNA"/>
</dbReference>
<feature type="region of interest" description="Disordered" evidence="1">
    <location>
        <begin position="61"/>
        <end position="161"/>
    </location>
</feature>
<gene>
    <name evidence="2" type="ORF">MELLADRAFT_114264</name>
</gene>
<evidence type="ECO:0000313" key="2">
    <source>
        <dbReference type="EMBL" id="EGF97527.1"/>
    </source>
</evidence>
<accession>F4SCU6</accession>
<dbReference type="KEGG" id="mlr:MELLADRAFT_114264"/>
<dbReference type="AlphaFoldDB" id="F4SCU6"/>
<sequence length="161" mass="17500">MNVSNDTIMDVSNNHCYNVSIHYGHAIKLTEDITRLRPSPWPTTSWSHPTIPGRTLGYLIHTSSSRLQTPIQSSTAMAPTRSSSPKAHDSPPPPAPGPRRGNRLRKPRSTGIVQRQVGVTDPQENSHSEDSAPSQSEGTDSDDSHSKSRDSKEGNASKISP</sequence>
<evidence type="ECO:0000313" key="3">
    <source>
        <dbReference type="Proteomes" id="UP000001072"/>
    </source>
</evidence>
<feature type="compositionally biased region" description="Basic and acidic residues" evidence="1">
    <location>
        <begin position="142"/>
        <end position="155"/>
    </location>
</feature>
<evidence type="ECO:0000256" key="1">
    <source>
        <dbReference type="SAM" id="MobiDB-lite"/>
    </source>
</evidence>
<keyword evidence="3" id="KW-1185">Reference proteome</keyword>